<evidence type="ECO:0000313" key="4">
    <source>
        <dbReference type="Proteomes" id="UP000490535"/>
    </source>
</evidence>
<feature type="domain" description="DUF6160" evidence="2">
    <location>
        <begin position="1"/>
        <end position="67"/>
    </location>
</feature>
<sequence>MKKNNKLGCISLLVLSPVAMAMQPLDDQGLSQTTGQAGIDVGINISKVQVNQLSIIDRDGLGATVNDANKASLVVAGKSAGTVADQSLDVTFTGASTMPTMNIVMDTDGGAISGATGKPFANIGLSFGSNITGLKVSPFALYLAGANSSSSPTAYQSIFTGTAEKSDVIKILKMDSGIDINFAASKPTMNIQLGNAPQGRMIAFGGAIQSICGTGTGCAIALLSDDSDVGANFNFQLTGTDKTNGFSLNGFYAGVESSGLVFGNTGESSKFDLGINQMIMGTSGANASTVFNGLQNGSMGNFGAIGTSVTDLKVKINGL</sequence>
<protein>
    <recommendedName>
        <fullName evidence="2">DUF6160 domain-containing protein</fullName>
    </recommendedName>
</protein>
<accession>A0A833PCP9</accession>
<evidence type="ECO:0000256" key="1">
    <source>
        <dbReference type="SAM" id="SignalP"/>
    </source>
</evidence>
<gene>
    <name evidence="3" type="ORF">GAK29_03670</name>
</gene>
<dbReference type="AlphaFoldDB" id="A0A833PCP9"/>
<dbReference type="Proteomes" id="UP000490535">
    <property type="component" value="Unassembled WGS sequence"/>
</dbReference>
<proteinExistence type="predicted"/>
<organism evidence="3 4">
    <name type="scientific">Acinetobacter bereziniae</name>
    <name type="common">Acinetobacter genomosp. 10</name>
    <dbReference type="NCBI Taxonomy" id="106648"/>
    <lineage>
        <taxon>Bacteria</taxon>
        <taxon>Pseudomonadati</taxon>
        <taxon>Pseudomonadota</taxon>
        <taxon>Gammaproteobacteria</taxon>
        <taxon>Moraxellales</taxon>
        <taxon>Moraxellaceae</taxon>
        <taxon>Acinetobacter</taxon>
    </lineage>
</organism>
<dbReference type="Pfam" id="PF19657">
    <property type="entry name" value="DUF6160"/>
    <property type="match status" value="1"/>
</dbReference>
<dbReference type="InterPro" id="IPR046158">
    <property type="entry name" value="DUF6160"/>
</dbReference>
<keyword evidence="1" id="KW-0732">Signal</keyword>
<evidence type="ECO:0000313" key="3">
    <source>
        <dbReference type="EMBL" id="KAF1020299.1"/>
    </source>
</evidence>
<feature type="signal peptide" evidence="1">
    <location>
        <begin position="1"/>
        <end position="21"/>
    </location>
</feature>
<dbReference type="EMBL" id="WNDP01000124">
    <property type="protein sequence ID" value="KAF1020299.1"/>
    <property type="molecule type" value="Genomic_DNA"/>
</dbReference>
<evidence type="ECO:0000259" key="2">
    <source>
        <dbReference type="Pfam" id="PF19657"/>
    </source>
</evidence>
<comment type="caution">
    <text evidence="3">The sequence shown here is derived from an EMBL/GenBank/DDBJ whole genome shotgun (WGS) entry which is preliminary data.</text>
</comment>
<feature type="chain" id="PRO_5032370086" description="DUF6160 domain-containing protein" evidence="1">
    <location>
        <begin position="22"/>
        <end position="319"/>
    </location>
</feature>
<reference evidence="4" key="1">
    <citation type="journal article" date="2020" name="MBio">
        <title>Horizontal gene transfer to a defensive symbiont with a reduced genome amongst a multipartite beetle microbiome.</title>
        <authorList>
            <person name="Waterworth S.C."/>
            <person name="Florez L.V."/>
            <person name="Rees E.R."/>
            <person name="Hertweck C."/>
            <person name="Kaltenpoth M."/>
            <person name="Kwan J.C."/>
        </authorList>
    </citation>
    <scope>NUCLEOTIDE SEQUENCE [LARGE SCALE GENOMIC DNA]</scope>
</reference>
<name>A0A833PCP9_ACIBZ</name>